<evidence type="ECO:0000313" key="3">
    <source>
        <dbReference type="EMBL" id="TDP97505.1"/>
    </source>
</evidence>
<dbReference type="Proteomes" id="UP000295444">
    <property type="component" value="Unassembled WGS sequence"/>
</dbReference>
<feature type="region of interest" description="Disordered" evidence="1">
    <location>
        <begin position="176"/>
        <end position="201"/>
    </location>
</feature>
<reference evidence="3 4" key="1">
    <citation type="submission" date="2019-03" db="EMBL/GenBank/DDBJ databases">
        <title>Genomic Encyclopedia of Type Strains, Phase IV (KMG-IV): sequencing the most valuable type-strain genomes for metagenomic binning, comparative biology and taxonomic classification.</title>
        <authorList>
            <person name="Goeker M."/>
        </authorList>
    </citation>
    <scope>NUCLEOTIDE SEQUENCE [LARGE SCALE GENOMIC DNA]</scope>
    <source>
        <strain evidence="3 4">DSM 45361</strain>
    </source>
</reference>
<protein>
    <recommendedName>
        <fullName evidence="5">Secreted protein</fullName>
    </recommendedName>
</protein>
<sequence>MSTTAIVLIVVLAVIVLGVLAFFAVDQAKRRRLRSRFGPEYDRVLETSKDRRTAERELADRERRHRQLDLRPISPADREQYTQQWAQVQERFVDDPERAVHEADQLVMVLMQARGYPAGSFDQRAAHLSVEHGGTIGQYREAHELLTRHEQGDGTSTEDLRAALLHYRTLVRDLLKAGSTRQPEPAGDTTTDATTRRSERV</sequence>
<evidence type="ECO:0000256" key="2">
    <source>
        <dbReference type="SAM" id="Phobius"/>
    </source>
</evidence>
<keyword evidence="2" id="KW-0472">Membrane</keyword>
<name>A0A4R6SEE5_LABRH</name>
<evidence type="ECO:0000256" key="1">
    <source>
        <dbReference type="SAM" id="MobiDB-lite"/>
    </source>
</evidence>
<comment type="caution">
    <text evidence="3">The sequence shown here is derived from an EMBL/GenBank/DDBJ whole genome shotgun (WGS) entry which is preliminary data.</text>
</comment>
<keyword evidence="4" id="KW-1185">Reference proteome</keyword>
<feature type="transmembrane region" description="Helical" evidence="2">
    <location>
        <begin position="6"/>
        <end position="25"/>
    </location>
</feature>
<evidence type="ECO:0008006" key="5">
    <source>
        <dbReference type="Google" id="ProtNLM"/>
    </source>
</evidence>
<organism evidence="3 4">
    <name type="scientific">Labedaea rhizosphaerae</name>
    <dbReference type="NCBI Taxonomy" id="598644"/>
    <lineage>
        <taxon>Bacteria</taxon>
        <taxon>Bacillati</taxon>
        <taxon>Actinomycetota</taxon>
        <taxon>Actinomycetes</taxon>
        <taxon>Pseudonocardiales</taxon>
        <taxon>Pseudonocardiaceae</taxon>
        <taxon>Labedaea</taxon>
    </lineage>
</organism>
<evidence type="ECO:0000313" key="4">
    <source>
        <dbReference type="Proteomes" id="UP000295444"/>
    </source>
</evidence>
<keyword evidence="2" id="KW-0812">Transmembrane</keyword>
<dbReference type="AlphaFoldDB" id="A0A4R6SEE5"/>
<accession>A0A4R6SEE5</accession>
<proteinExistence type="predicted"/>
<gene>
    <name evidence="3" type="ORF">EV186_103469</name>
</gene>
<dbReference type="RefSeq" id="WP_208115688.1">
    <property type="nucleotide sequence ID" value="NZ_SNXZ01000003.1"/>
</dbReference>
<dbReference type="EMBL" id="SNXZ01000003">
    <property type="protein sequence ID" value="TDP97505.1"/>
    <property type="molecule type" value="Genomic_DNA"/>
</dbReference>
<keyword evidence="2" id="KW-1133">Transmembrane helix</keyword>